<protein>
    <submittedName>
        <fullName evidence="2">Aminobenzoyl-glutamate utilization protein B</fullName>
    </submittedName>
</protein>
<dbReference type="Pfam" id="PF01546">
    <property type="entry name" value="Peptidase_M20"/>
    <property type="match status" value="1"/>
</dbReference>
<dbReference type="InterPro" id="IPR052030">
    <property type="entry name" value="Peptidase_M20/M20A_hydrolases"/>
</dbReference>
<evidence type="ECO:0000259" key="1">
    <source>
        <dbReference type="Pfam" id="PF07687"/>
    </source>
</evidence>
<dbReference type="PANTHER" id="PTHR30575">
    <property type="entry name" value="PEPTIDASE M20"/>
    <property type="match status" value="1"/>
</dbReference>
<evidence type="ECO:0000313" key="2">
    <source>
        <dbReference type="EMBL" id="PWW20258.1"/>
    </source>
</evidence>
<dbReference type="SUPFAM" id="SSF53187">
    <property type="entry name" value="Zn-dependent exopeptidases"/>
    <property type="match status" value="1"/>
</dbReference>
<dbReference type="GO" id="GO:0071713">
    <property type="term" value="F:para-aminobenzoyl-glutamate hydrolase activity"/>
    <property type="evidence" value="ECO:0007669"/>
    <property type="project" value="TreeGrafter"/>
</dbReference>
<dbReference type="RefSeq" id="WP_110067151.1">
    <property type="nucleotide sequence ID" value="NZ_QGTW01000016.1"/>
</dbReference>
<dbReference type="EMBL" id="QGTW01000016">
    <property type="protein sequence ID" value="PWW20258.1"/>
    <property type="molecule type" value="Genomic_DNA"/>
</dbReference>
<dbReference type="AlphaFoldDB" id="A0A2V2ZK29"/>
<dbReference type="PANTHER" id="PTHR30575:SF0">
    <property type="entry name" value="XAA-ARG DIPEPTIDASE"/>
    <property type="match status" value="1"/>
</dbReference>
<comment type="caution">
    <text evidence="2">The sequence shown here is derived from an EMBL/GenBank/DDBJ whole genome shotgun (WGS) entry which is preliminary data.</text>
</comment>
<dbReference type="CDD" id="cd05673">
    <property type="entry name" value="M20_Acy1L2_AbgB"/>
    <property type="match status" value="1"/>
</dbReference>
<dbReference type="GO" id="GO:0016805">
    <property type="term" value="F:dipeptidase activity"/>
    <property type="evidence" value="ECO:0007669"/>
    <property type="project" value="TreeGrafter"/>
</dbReference>
<dbReference type="InterPro" id="IPR002933">
    <property type="entry name" value="Peptidase_M20"/>
</dbReference>
<dbReference type="InterPro" id="IPR017145">
    <property type="entry name" value="Aminobenzoyl-glu_utiliz_pB"/>
</dbReference>
<dbReference type="GO" id="GO:0005737">
    <property type="term" value="C:cytoplasm"/>
    <property type="evidence" value="ECO:0007669"/>
    <property type="project" value="TreeGrafter"/>
</dbReference>
<dbReference type="PIRSF" id="PIRSF037227">
    <property type="entry name" value="Aminobenzoyl-glu_utiliz_pB"/>
    <property type="match status" value="1"/>
</dbReference>
<evidence type="ECO:0000313" key="3">
    <source>
        <dbReference type="Proteomes" id="UP000247150"/>
    </source>
</evidence>
<dbReference type="GO" id="GO:0046657">
    <property type="term" value="P:folic acid catabolic process"/>
    <property type="evidence" value="ECO:0007669"/>
    <property type="project" value="TreeGrafter"/>
</dbReference>
<dbReference type="InterPro" id="IPR017439">
    <property type="entry name" value="Amidohydrolase"/>
</dbReference>
<organism evidence="2 3">
    <name type="scientific">Cytobacillus oceanisediminis</name>
    <dbReference type="NCBI Taxonomy" id="665099"/>
    <lineage>
        <taxon>Bacteria</taxon>
        <taxon>Bacillati</taxon>
        <taxon>Bacillota</taxon>
        <taxon>Bacilli</taxon>
        <taxon>Bacillales</taxon>
        <taxon>Bacillaceae</taxon>
        <taxon>Cytobacillus</taxon>
    </lineage>
</organism>
<dbReference type="OrthoDB" id="9781032at2"/>
<dbReference type="Gene3D" id="3.30.70.360">
    <property type="match status" value="1"/>
</dbReference>
<name>A0A2V2ZK29_9BACI</name>
<reference evidence="2 3" key="1">
    <citation type="submission" date="2018-05" db="EMBL/GenBank/DDBJ databases">
        <title>Freshwater and sediment microbial communities from various areas in North America, analyzing microbe dynamics in response to fracking.</title>
        <authorList>
            <person name="Lamendella R."/>
        </authorList>
    </citation>
    <scope>NUCLEOTIDE SEQUENCE [LARGE SCALE GENOMIC DNA]</scope>
    <source>
        <strain evidence="2 3">15_TX</strain>
    </source>
</reference>
<dbReference type="InterPro" id="IPR011650">
    <property type="entry name" value="Peptidase_M20_dimer"/>
</dbReference>
<dbReference type="FunFam" id="3.30.70.360:FF:000004">
    <property type="entry name" value="Peptidase M20 domain-containing protein 2"/>
    <property type="match status" value="1"/>
</dbReference>
<dbReference type="NCBIfam" id="TIGR01891">
    <property type="entry name" value="amidohydrolases"/>
    <property type="match status" value="1"/>
</dbReference>
<dbReference type="Pfam" id="PF07687">
    <property type="entry name" value="M20_dimer"/>
    <property type="match status" value="1"/>
</dbReference>
<gene>
    <name evidence="2" type="ORF">DFO73_11673</name>
</gene>
<dbReference type="InterPro" id="IPR036264">
    <property type="entry name" value="Bact_exopeptidase_dim_dom"/>
</dbReference>
<accession>A0A2V2ZK29</accession>
<dbReference type="SUPFAM" id="SSF55031">
    <property type="entry name" value="Bacterial exopeptidase dimerisation domain"/>
    <property type="match status" value="1"/>
</dbReference>
<feature type="domain" description="Peptidase M20 dimerisation" evidence="1">
    <location>
        <begin position="186"/>
        <end position="278"/>
    </location>
</feature>
<dbReference type="Proteomes" id="UP000247150">
    <property type="component" value="Unassembled WGS sequence"/>
</dbReference>
<dbReference type="Gene3D" id="3.40.630.10">
    <property type="entry name" value="Zn peptidases"/>
    <property type="match status" value="1"/>
</dbReference>
<proteinExistence type="predicted"/>
<sequence>MRINEKVSNLIDNKSQLFVDVSDDIWEFAETRFEEFRSADLLCSTLENEGFTVERGIAGLETGFIASFGEGYPVVGILGEFDALAGLSQKANSSSYNPIIPNGNGHGCGHNLLGTGSLAAAIAVKDYIKENNLTATVRYYGCPAEESGYGKTYMSKEGLFEDVDVAFCWHPGTINAVMHATSNAVIHAHFEFYGRSAHAADAPHLGRSALDAVELMNVGVNYMREHMIDQARVHYAITNTGGFAPNVVQPKAEVTYLIRAPKPNQVKALYERVKNIARGASLMTETKLEYKIEGACANLIPNATLERVMHKHLGELGFPEITDKEIQFAKTIYESTSSDEKQTAASQVGKQLASQLAERPIADYIMPYSDNLKFMGGSTDVADVSWTVPTAQCVTSTWAFSTPFHTWQAVTQGKQSYAHKAMLLAGKAMACTAIEVMQNNEIITKAKAELLERLDGETYECLIPAELKPPKKTKQDFNTFPSGIGAYY</sequence>